<sequence>MSIKRTAITVPIFFPPNSIRVTIRASLAKAIDSLIKSSGE</sequence>
<name>J9GZD7_9ZZZZ</name>
<accession>J9GZD7</accession>
<reference evidence="1" key="1">
    <citation type="journal article" date="2012" name="PLoS ONE">
        <title>Gene sets for utilization of primary and secondary nutrition supplies in the distal gut of endangered iberian lynx.</title>
        <authorList>
            <person name="Alcaide M."/>
            <person name="Messina E."/>
            <person name="Richter M."/>
            <person name="Bargiela R."/>
            <person name="Peplies J."/>
            <person name="Huws S.A."/>
            <person name="Newbold C.J."/>
            <person name="Golyshin P.N."/>
            <person name="Simon M.A."/>
            <person name="Lopez G."/>
            <person name="Yakimov M.M."/>
            <person name="Ferrer M."/>
        </authorList>
    </citation>
    <scope>NUCLEOTIDE SEQUENCE</scope>
</reference>
<protein>
    <submittedName>
        <fullName evidence="1">Uncharacterized protein</fullName>
    </submittedName>
</protein>
<gene>
    <name evidence="1" type="ORF">EVA_03271</name>
</gene>
<proteinExistence type="predicted"/>
<organism evidence="1">
    <name type="scientific">gut metagenome</name>
    <dbReference type="NCBI Taxonomy" id="749906"/>
    <lineage>
        <taxon>unclassified sequences</taxon>
        <taxon>metagenomes</taxon>
        <taxon>organismal metagenomes</taxon>
    </lineage>
</organism>
<comment type="caution">
    <text evidence="1">The sequence shown here is derived from an EMBL/GenBank/DDBJ whole genome shotgun (WGS) entry which is preliminary data.</text>
</comment>
<dbReference type="EMBL" id="AMCI01000577">
    <property type="protein sequence ID" value="EJX08618.1"/>
    <property type="molecule type" value="Genomic_DNA"/>
</dbReference>
<evidence type="ECO:0000313" key="1">
    <source>
        <dbReference type="EMBL" id="EJX08618.1"/>
    </source>
</evidence>
<dbReference type="AlphaFoldDB" id="J9GZD7"/>